<dbReference type="InterPro" id="IPR007561">
    <property type="entry name" value="Cell_div_SepF/SepF-rel"/>
</dbReference>
<dbReference type="Proteomes" id="UP000273083">
    <property type="component" value="Unassembled WGS sequence"/>
</dbReference>
<dbReference type="RefSeq" id="WP_123608611.1">
    <property type="nucleotide sequence ID" value="NZ_RJVG01000003.1"/>
</dbReference>
<dbReference type="AlphaFoldDB" id="A0A3N1XR57"/>
<keyword evidence="1 5" id="KW-0132">Cell division</keyword>
<keyword evidence="5" id="KW-0963">Cytoplasm</keyword>
<dbReference type="InterPro" id="IPR023052">
    <property type="entry name" value="Cell_div_SepF"/>
</dbReference>
<dbReference type="HAMAP" id="MF_01197">
    <property type="entry name" value="SepF"/>
    <property type="match status" value="1"/>
</dbReference>
<comment type="similarity">
    <text evidence="5">Belongs to the SepF family.</text>
</comment>
<comment type="function">
    <text evidence="4 5">Cell division protein that is part of the divisome complex and is recruited early to the Z-ring. Probably stimulates Z-ring formation, perhaps through the cross-linking of FtsZ protofilaments. Its function overlaps with FtsA.</text>
</comment>
<keyword evidence="2 5" id="KW-0717">Septation</keyword>
<evidence type="ECO:0000256" key="4">
    <source>
        <dbReference type="ARBA" id="ARBA00044936"/>
    </source>
</evidence>
<dbReference type="PANTHER" id="PTHR35798:SF1">
    <property type="entry name" value="CELL DIVISION PROTEIN SEPF"/>
    <property type="match status" value="1"/>
</dbReference>
<evidence type="ECO:0000256" key="1">
    <source>
        <dbReference type="ARBA" id="ARBA00022618"/>
    </source>
</evidence>
<sequence length="194" mass="22178">MASIIKNFLGFIKLGDDDDDYEDYVSEFEEKEAERLERLQAAELKKQERVERTERKYQRQELNETDEKTPISPKKERGTRMERTSTNKIIPIRKTPLGLEVCIMKPTSFDDSQDICDVLLNGRAAVVNLEGFDPGEAQRIMDFISGAVYAISGKLHQISKYIFIFSPDNVDISGDYLDLVPEEGFGVPTINKDF</sequence>
<dbReference type="PANTHER" id="PTHR35798">
    <property type="entry name" value="CELL DIVISION PROTEIN SEPF"/>
    <property type="match status" value="1"/>
</dbReference>
<evidence type="ECO:0000313" key="7">
    <source>
        <dbReference type="EMBL" id="ROR29153.1"/>
    </source>
</evidence>
<dbReference type="GO" id="GO:0043093">
    <property type="term" value="P:FtsZ-dependent cytokinesis"/>
    <property type="evidence" value="ECO:0007669"/>
    <property type="project" value="UniProtKB-UniRule"/>
</dbReference>
<dbReference type="OrthoDB" id="9815206at2"/>
<dbReference type="EMBL" id="RJVG01000003">
    <property type="protein sequence ID" value="ROR29153.1"/>
    <property type="molecule type" value="Genomic_DNA"/>
</dbReference>
<dbReference type="InterPro" id="IPR038594">
    <property type="entry name" value="SepF-like_sf"/>
</dbReference>
<comment type="caution">
    <text evidence="7">The sequence shown here is derived from an EMBL/GenBank/DDBJ whole genome shotgun (WGS) entry which is preliminary data.</text>
</comment>
<keyword evidence="3 5" id="KW-0131">Cell cycle</keyword>
<feature type="region of interest" description="Disordered" evidence="6">
    <location>
        <begin position="42"/>
        <end position="83"/>
    </location>
</feature>
<dbReference type="GO" id="GO:0000917">
    <property type="term" value="P:division septum assembly"/>
    <property type="evidence" value="ECO:0007669"/>
    <property type="project" value="UniProtKB-KW"/>
</dbReference>
<evidence type="ECO:0000313" key="8">
    <source>
        <dbReference type="Proteomes" id="UP000273083"/>
    </source>
</evidence>
<evidence type="ECO:0000256" key="5">
    <source>
        <dbReference type="HAMAP-Rule" id="MF_01197"/>
    </source>
</evidence>
<protein>
    <recommendedName>
        <fullName evidence="5">Cell division protein SepF</fullName>
    </recommendedName>
</protein>
<evidence type="ECO:0000256" key="6">
    <source>
        <dbReference type="SAM" id="MobiDB-lite"/>
    </source>
</evidence>
<reference evidence="7 8" key="1">
    <citation type="submission" date="2018-11" db="EMBL/GenBank/DDBJ databases">
        <title>Genomic Encyclopedia of Type Strains, Phase IV (KMG-IV): sequencing the most valuable type-strain genomes for metagenomic binning, comparative biology and taxonomic classification.</title>
        <authorList>
            <person name="Goeker M."/>
        </authorList>
    </citation>
    <scope>NUCLEOTIDE SEQUENCE [LARGE SCALE GENOMIC DNA]</scope>
    <source>
        <strain evidence="7 8">DSM 26537</strain>
    </source>
</reference>
<organism evidence="7 8">
    <name type="scientific">Mobilisporobacter senegalensis</name>
    <dbReference type="NCBI Taxonomy" id="1329262"/>
    <lineage>
        <taxon>Bacteria</taxon>
        <taxon>Bacillati</taxon>
        <taxon>Bacillota</taxon>
        <taxon>Clostridia</taxon>
        <taxon>Lachnospirales</taxon>
        <taxon>Lachnospiraceae</taxon>
        <taxon>Mobilisporobacter</taxon>
    </lineage>
</organism>
<accession>A0A3N1XR57</accession>
<dbReference type="Pfam" id="PF04472">
    <property type="entry name" value="SepF"/>
    <property type="match status" value="1"/>
</dbReference>
<keyword evidence="8" id="KW-1185">Reference proteome</keyword>
<evidence type="ECO:0000256" key="3">
    <source>
        <dbReference type="ARBA" id="ARBA00023306"/>
    </source>
</evidence>
<dbReference type="Gene3D" id="3.30.110.150">
    <property type="entry name" value="SepF-like protein"/>
    <property type="match status" value="1"/>
</dbReference>
<comment type="subunit">
    <text evidence="5">Homodimer. Interacts with FtsZ.</text>
</comment>
<name>A0A3N1XR57_9FIRM</name>
<gene>
    <name evidence="5" type="primary">sepF</name>
    <name evidence="7" type="ORF">EDD66_10388</name>
</gene>
<proteinExistence type="inferred from homology"/>
<comment type="subcellular location">
    <subcellularLocation>
        <location evidence="5">Cytoplasm</location>
    </subcellularLocation>
    <text evidence="5">Localizes to the division site, in a FtsZ-dependent manner.</text>
</comment>
<dbReference type="GO" id="GO:0005737">
    <property type="term" value="C:cytoplasm"/>
    <property type="evidence" value="ECO:0007669"/>
    <property type="project" value="UniProtKB-SubCell"/>
</dbReference>
<evidence type="ECO:0000256" key="2">
    <source>
        <dbReference type="ARBA" id="ARBA00023210"/>
    </source>
</evidence>